<feature type="domain" description="GFO/IDH/MocA-like oxidoreductase" evidence="7">
    <location>
        <begin position="161"/>
        <end position="288"/>
    </location>
</feature>
<keyword evidence="9" id="KW-1185">Reference proteome</keyword>
<evidence type="ECO:0000256" key="5">
    <source>
        <dbReference type="ARBA" id="ARBA00049233"/>
    </source>
</evidence>
<proteinExistence type="inferred from homology"/>
<accession>A0A1B9GHH7</accession>
<dbReference type="Pfam" id="PF22725">
    <property type="entry name" value="GFO_IDH_MocA_C3"/>
    <property type="match status" value="1"/>
</dbReference>
<dbReference type="InterPro" id="IPR050984">
    <property type="entry name" value="Gfo/Idh/MocA_domain"/>
</dbReference>
<dbReference type="GO" id="GO:0047837">
    <property type="term" value="F:D-xylose 1-dehydrogenase (NADP+) activity"/>
    <property type="evidence" value="ECO:0007669"/>
    <property type="project" value="UniProtKB-EC"/>
</dbReference>
<evidence type="ECO:0000313" key="9">
    <source>
        <dbReference type="Proteomes" id="UP000092666"/>
    </source>
</evidence>
<dbReference type="SUPFAM" id="SSF51735">
    <property type="entry name" value="NAD(P)-binding Rossmann-fold domains"/>
    <property type="match status" value="1"/>
</dbReference>
<comment type="catalytic activity">
    <reaction evidence="5">
        <text>D-xylose + NADP(+) = D-xylono-1,5-lactone + NADPH + H(+)</text>
        <dbReference type="Rhea" id="RHEA:22000"/>
        <dbReference type="ChEBI" id="CHEBI:15378"/>
        <dbReference type="ChEBI" id="CHEBI:15867"/>
        <dbReference type="ChEBI" id="CHEBI:53455"/>
        <dbReference type="ChEBI" id="CHEBI:57783"/>
        <dbReference type="ChEBI" id="CHEBI:58349"/>
        <dbReference type="EC" id="1.1.1.179"/>
    </reaction>
</comment>
<dbReference type="PANTHER" id="PTHR22604">
    <property type="entry name" value="OXIDOREDUCTASES"/>
    <property type="match status" value="1"/>
</dbReference>
<dbReference type="GO" id="GO:0000166">
    <property type="term" value="F:nucleotide binding"/>
    <property type="evidence" value="ECO:0007669"/>
    <property type="project" value="InterPro"/>
</dbReference>
<dbReference type="EC" id="1.1.1.179" evidence="3"/>
<dbReference type="Gene3D" id="3.40.50.720">
    <property type="entry name" value="NAD(P)-binding Rossmann-like Domain"/>
    <property type="match status" value="1"/>
</dbReference>
<dbReference type="OrthoDB" id="2129491at2759"/>
<dbReference type="Gene3D" id="3.30.360.10">
    <property type="entry name" value="Dihydrodipicolinate Reductase, domain 2"/>
    <property type="match status" value="1"/>
</dbReference>
<dbReference type="Pfam" id="PF01408">
    <property type="entry name" value="GFO_IDH_MocA"/>
    <property type="match status" value="1"/>
</dbReference>
<dbReference type="InterPro" id="IPR036291">
    <property type="entry name" value="NAD(P)-bd_dom_sf"/>
</dbReference>
<protein>
    <recommendedName>
        <fullName evidence="3">D-xylose 1-dehydrogenase (NADP(+), D-xylono-1,5-lactone-forming)</fullName>
        <ecNumber evidence="3">1.1.1.179</ecNumber>
    </recommendedName>
    <alternativeName>
        <fullName evidence="4">D-xylose-NADP dehydrogenase</fullName>
    </alternativeName>
</protein>
<name>A0A1B9GHH7_9TREE</name>
<dbReference type="STRING" id="1296120.A0A1B9GHH7"/>
<reference evidence="8 9" key="1">
    <citation type="submission" date="2013-07" db="EMBL/GenBank/DDBJ databases">
        <title>The Genome Sequence of Cryptococcus heveanensis BCC8398.</title>
        <authorList>
            <consortium name="The Broad Institute Genome Sequencing Platform"/>
            <person name="Cuomo C."/>
            <person name="Litvintseva A."/>
            <person name="Chen Y."/>
            <person name="Heitman J."/>
            <person name="Sun S."/>
            <person name="Springer D."/>
            <person name="Dromer F."/>
            <person name="Young S.K."/>
            <person name="Zeng Q."/>
            <person name="Gargeya S."/>
            <person name="Fitzgerald M."/>
            <person name="Abouelleil A."/>
            <person name="Alvarado L."/>
            <person name="Berlin A.M."/>
            <person name="Chapman S.B."/>
            <person name="Dewar J."/>
            <person name="Goldberg J."/>
            <person name="Griggs A."/>
            <person name="Gujja S."/>
            <person name="Hansen M."/>
            <person name="Howarth C."/>
            <person name="Imamovic A."/>
            <person name="Larimer J."/>
            <person name="McCowan C."/>
            <person name="Murphy C."/>
            <person name="Pearson M."/>
            <person name="Priest M."/>
            <person name="Roberts A."/>
            <person name="Saif S."/>
            <person name="Shea T."/>
            <person name="Sykes S."/>
            <person name="Wortman J."/>
            <person name="Nusbaum C."/>
            <person name="Birren B."/>
        </authorList>
    </citation>
    <scope>NUCLEOTIDE SEQUENCE [LARGE SCALE GENOMIC DNA]</scope>
    <source>
        <strain evidence="8 9">BCC8398</strain>
    </source>
</reference>
<dbReference type="AlphaFoldDB" id="A0A1B9GHH7"/>
<organism evidence="8 9">
    <name type="scientific">Kwoniella heveanensis BCC8398</name>
    <dbReference type="NCBI Taxonomy" id="1296120"/>
    <lineage>
        <taxon>Eukaryota</taxon>
        <taxon>Fungi</taxon>
        <taxon>Dikarya</taxon>
        <taxon>Basidiomycota</taxon>
        <taxon>Agaricomycotina</taxon>
        <taxon>Tremellomycetes</taxon>
        <taxon>Tremellales</taxon>
        <taxon>Cryptococcaceae</taxon>
        <taxon>Kwoniella</taxon>
    </lineage>
</organism>
<sequence length="383" mass="42258">MAPYNLHWGIIATGSISSEFSRDLLVDPSTRGVTDISHSIAAVGSRSVQSAERFIEGLKAAAPSDGWTWGVQKGKLDGVKACGSYHDVYNDPNVDVVYVGTPPSAHHRNVKDALLAGKHVLCEKPFTFDLEELDELLAIAKDKKLFLMEAVWTRFHPLAAEVAALLESGKLGKPQRFSADFSMDWKPDSEPASHRMLNPALGGGSLLDMGPYPSVWAMLLVQRNPHNHDQDPQVVFSHQTVYERTQVDLNSRWLVQWKDLCQGLLLSDLSASGQREATAVLQCEEGDLVIHYPPYKAETFSIIPRPDRFAGAIKEKTTHHHPIAQGNNGLSYEADEVARCLRQGKVESEKMPWAESRIVQGWFDVVRTQGSTPLATIKGTAGQ</sequence>
<keyword evidence="2" id="KW-0560">Oxidoreductase</keyword>
<evidence type="ECO:0000256" key="2">
    <source>
        <dbReference type="ARBA" id="ARBA00023002"/>
    </source>
</evidence>
<evidence type="ECO:0000256" key="4">
    <source>
        <dbReference type="ARBA" id="ARBA00042988"/>
    </source>
</evidence>
<dbReference type="SUPFAM" id="SSF55347">
    <property type="entry name" value="Glyceraldehyde-3-phosphate dehydrogenase-like, C-terminal domain"/>
    <property type="match status" value="1"/>
</dbReference>
<dbReference type="InterPro" id="IPR000683">
    <property type="entry name" value="Gfo/Idh/MocA-like_OxRdtase_N"/>
</dbReference>
<evidence type="ECO:0000256" key="3">
    <source>
        <dbReference type="ARBA" id="ARBA00038984"/>
    </source>
</evidence>
<evidence type="ECO:0000259" key="6">
    <source>
        <dbReference type="Pfam" id="PF01408"/>
    </source>
</evidence>
<comment type="similarity">
    <text evidence="1">Belongs to the Gfo/Idh/MocA family.</text>
</comment>
<evidence type="ECO:0000259" key="7">
    <source>
        <dbReference type="Pfam" id="PF22725"/>
    </source>
</evidence>
<dbReference type="PANTHER" id="PTHR22604:SF105">
    <property type="entry name" value="TRANS-1,2-DIHYDROBENZENE-1,2-DIOL DEHYDROGENASE"/>
    <property type="match status" value="1"/>
</dbReference>
<gene>
    <name evidence="8" type="ORF">I316_07852</name>
</gene>
<dbReference type="Proteomes" id="UP000092666">
    <property type="component" value="Unassembled WGS sequence"/>
</dbReference>
<dbReference type="EMBL" id="KV700148">
    <property type="protein sequence ID" value="OCF30524.1"/>
    <property type="molecule type" value="Genomic_DNA"/>
</dbReference>
<dbReference type="InterPro" id="IPR055170">
    <property type="entry name" value="GFO_IDH_MocA-like_dom"/>
</dbReference>
<feature type="domain" description="Gfo/Idh/MocA-like oxidoreductase N-terminal" evidence="6">
    <location>
        <begin position="7"/>
        <end position="148"/>
    </location>
</feature>
<reference evidence="9" key="2">
    <citation type="submission" date="2013-12" db="EMBL/GenBank/DDBJ databases">
        <title>Evolution of pathogenesis and genome organization in the Tremellales.</title>
        <authorList>
            <person name="Cuomo C."/>
            <person name="Litvintseva A."/>
            <person name="Heitman J."/>
            <person name="Chen Y."/>
            <person name="Sun S."/>
            <person name="Springer D."/>
            <person name="Dromer F."/>
            <person name="Young S."/>
            <person name="Zeng Q."/>
            <person name="Chapman S."/>
            <person name="Gujja S."/>
            <person name="Saif S."/>
            <person name="Birren B."/>
        </authorList>
    </citation>
    <scope>NUCLEOTIDE SEQUENCE [LARGE SCALE GENOMIC DNA]</scope>
    <source>
        <strain evidence="9">BCC8398</strain>
    </source>
</reference>
<evidence type="ECO:0000256" key="1">
    <source>
        <dbReference type="ARBA" id="ARBA00010928"/>
    </source>
</evidence>
<evidence type="ECO:0000313" key="8">
    <source>
        <dbReference type="EMBL" id="OCF30524.1"/>
    </source>
</evidence>